<keyword evidence="3" id="KW-1185">Reference proteome</keyword>
<accession>A0A2R6XW98</accession>
<organism evidence="2 3">
    <name type="scientific">Marchantia polymorpha</name>
    <name type="common">Common liverwort</name>
    <name type="synonym">Marchantia aquatica</name>
    <dbReference type="NCBI Taxonomy" id="3197"/>
    <lineage>
        <taxon>Eukaryota</taxon>
        <taxon>Viridiplantae</taxon>
        <taxon>Streptophyta</taxon>
        <taxon>Embryophyta</taxon>
        <taxon>Marchantiophyta</taxon>
        <taxon>Marchantiopsida</taxon>
        <taxon>Marchantiidae</taxon>
        <taxon>Marchantiales</taxon>
        <taxon>Marchantiaceae</taxon>
        <taxon>Marchantia</taxon>
    </lineage>
</organism>
<gene>
    <name evidence="2" type="ORF">MARPO_0001s0358</name>
</gene>
<evidence type="ECO:0000313" key="2">
    <source>
        <dbReference type="EMBL" id="PTQ50372.1"/>
    </source>
</evidence>
<reference evidence="3" key="1">
    <citation type="journal article" date="2017" name="Cell">
        <title>Insights into land plant evolution garnered from the Marchantia polymorpha genome.</title>
        <authorList>
            <person name="Bowman J.L."/>
            <person name="Kohchi T."/>
            <person name="Yamato K.T."/>
            <person name="Jenkins J."/>
            <person name="Shu S."/>
            <person name="Ishizaki K."/>
            <person name="Yamaoka S."/>
            <person name="Nishihama R."/>
            <person name="Nakamura Y."/>
            <person name="Berger F."/>
            <person name="Adam C."/>
            <person name="Aki S.S."/>
            <person name="Althoff F."/>
            <person name="Araki T."/>
            <person name="Arteaga-Vazquez M.A."/>
            <person name="Balasubrmanian S."/>
            <person name="Barry K."/>
            <person name="Bauer D."/>
            <person name="Boehm C.R."/>
            <person name="Briginshaw L."/>
            <person name="Caballero-Perez J."/>
            <person name="Catarino B."/>
            <person name="Chen F."/>
            <person name="Chiyoda S."/>
            <person name="Chovatia M."/>
            <person name="Davies K.M."/>
            <person name="Delmans M."/>
            <person name="Demura T."/>
            <person name="Dierschke T."/>
            <person name="Dolan L."/>
            <person name="Dorantes-Acosta A.E."/>
            <person name="Eklund D.M."/>
            <person name="Florent S.N."/>
            <person name="Flores-Sandoval E."/>
            <person name="Fujiyama A."/>
            <person name="Fukuzawa H."/>
            <person name="Galik B."/>
            <person name="Grimanelli D."/>
            <person name="Grimwood J."/>
            <person name="Grossniklaus U."/>
            <person name="Hamada T."/>
            <person name="Haseloff J."/>
            <person name="Hetherington A.J."/>
            <person name="Higo A."/>
            <person name="Hirakawa Y."/>
            <person name="Hundley H.N."/>
            <person name="Ikeda Y."/>
            <person name="Inoue K."/>
            <person name="Inoue S.I."/>
            <person name="Ishida S."/>
            <person name="Jia Q."/>
            <person name="Kakita M."/>
            <person name="Kanazawa T."/>
            <person name="Kawai Y."/>
            <person name="Kawashima T."/>
            <person name="Kennedy M."/>
            <person name="Kinose K."/>
            <person name="Kinoshita T."/>
            <person name="Kohara Y."/>
            <person name="Koide E."/>
            <person name="Komatsu K."/>
            <person name="Kopischke S."/>
            <person name="Kubo M."/>
            <person name="Kyozuka J."/>
            <person name="Lagercrantz U."/>
            <person name="Lin S.S."/>
            <person name="Lindquist E."/>
            <person name="Lipzen A.M."/>
            <person name="Lu C.W."/>
            <person name="De Luna E."/>
            <person name="Martienssen R.A."/>
            <person name="Minamino N."/>
            <person name="Mizutani M."/>
            <person name="Mizutani M."/>
            <person name="Mochizuki N."/>
            <person name="Monte I."/>
            <person name="Mosher R."/>
            <person name="Nagasaki H."/>
            <person name="Nakagami H."/>
            <person name="Naramoto S."/>
            <person name="Nishitani K."/>
            <person name="Ohtani M."/>
            <person name="Okamoto T."/>
            <person name="Okumura M."/>
            <person name="Phillips J."/>
            <person name="Pollak B."/>
            <person name="Reinders A."/>
            <person name="Rovekamp M."/>
            <person name="Sano R."/>
            <person name="Sawa S."/>
            <person name="Schmid M.W."/>
            <person name="Shirakawa M."/>
            <person name="Solano R."/>
            <person name="Spunde A."/>
            <person name="Suetsugu N."/>
            <person name="Sugano S."/>
            <person name="Sugiyama A."/>
            <person name="Sun R."/>
            <person name="Suzuki Y."/>
            <person name="Takenaka M."/>
            <person name="Takezawa D."/>
            <person name="Tomogane H."/>
            <person name="Tsuzuki M."/>
            <person name="Ueda T."/>
            <person name="Umeda M."/>
            <person name="Ward J.M."/>
            <person name="Watanabe Y."/>
            <person name="Yazaki K."/>
            <person name="Yokoyama R."/>
            <person name="Yoshitake Y."/>
            <person name="Yotsui I."/>
            <person name="Zachgo S."/>
            <person name="Schmutz J."/>
        </authorList>
    </citation>
    <scope>NUCLEOTIDE SEQUENCE [LARGE SCALE GENOMIC DNA]</scope>
    <source>
        <strain evidence="3">Tak-1</strain>
    </source>
</reference>
<dbReference type="EMBL" id="KZ772673">
    <property type="protein sequence ID" value="PTQ50372.1"/>
    <property type="molecule type" value="Genomic_DNA"/>
</dbReference>
<name>A0A2R6XW98_MARPO</name>
<sequence>MHGMWTYDLRTISSAFALWIDLFSFVTLVCSGLVQPSHARALVLPRLSFRQDRKDCLRAGLVVHVLCISRDSRLMACASSHHSLGSFAFGTQVVT</sequence>
<dbReference type="Proteomes" id="UP000244005">
    <property type="component" value="Unassembled WGS sequence"/>
</dbReference>
<feature type="transmembrane region" description="Helical" evidence="1">
    <location>
        <begin position="12"/>
        <end position="34"/>
    </location>
</feature>
<proteinExistence type="predicted"/>
<keyword evidence="1" id="KW-0812">Transmembrane</keyword>
<keyword evidence="1" id="KW-1133">Transmembrane helix</keyword>
<dbReference type="Gramene" id="Mp1g20210.1">
    <property type="protein sequence ID" value="Mp1g20210.1.cds1"/>
    <property type="gene ID" value="Mp1g20210"/>
</dbReference>
<evidence type="ECO:0000256" key="1">
    <source>
        <dbReference type="SAM" id="Phobius"/>
    </source>
</evidence>
<protein>
    <submittedName>
        <fullName evidence="2">Uncharacterized protein</fullName>
    </submittedName>
</protein>
<evidence type="ECO:0000313" key="3">
    <source>
        <dbReference type="Proteomes" id="UP000244005"/>
    </source>
</evidence>
<dbReference type="AlphaFoldDB" id="A0A2R6XW98"/>
<keyword evidence="1" id="KW-0472">Membrane</keyword>